<name>A0A1B0AXM2_9MUSC</name>
<proteinExistence type="predicted"/>
<protein>
    <submittedName>
        <fullName evidence="1">Uncharacterized protein</fullName>
    </submittedName>
</protein>
<reference evidence="2" key="1">
    <citation type="submission" date="2015-01" db="EMBL/GenBank/DDBJ databases">
        <authorList>
            <person name="Aksoy S."/>
            <person name="Warren W."/>
            <person name="Wilson R.K."/>
        </authorList>
    </citation>
    <scope>NUCLEOTIDE SEQUENCE [LARGE SCALE GENOMIC DNA]</scope>
    <source>
        <strain evidence="2">IAEA</strain>
    </source>
</reference>
<dbReference type="EnsemblMetazoa" id="GPPI012151-RA">
    <property type="protein sequence ID" value="GPPI012151-PA"/>
    <property type="gene ID" value="GPPI012151"/>
</dbReference>
<evidence type="ECO:0000313" key="2">
    <source>
        <dbReference type="Proteomes" id="UP000092460"/>
    </source>
</evidence>
<dbReference type="EnsemblMetazoa" id="GPPI000246-RA">
    <property type="protein sequence ID" value="GPPI000246-PA"/>
    <property type="gene ID" value="GPPI000246"/>
</dbReference>
<dbReference type="VEuPathDB" id="VectorBase:GPPI000246"/>
<organism evidence="1 2">
    <name type="scientific">Glossina palpalis gambiensis</name>
    <dbReference type="NCBI Taxonomy" id="67801"/>
    <lineage>
        <taxon>Eukaryota</taxon>
        <taxon>Metazoa</taxon>
        <taxon>Ecdysozoa</taxon>
        <taxon>Arthropoda</taxon>
        <taxon>Hexapoda</taxon>
        <taxon>Insecta</taxon>
        <taxon>Pterygota</taxon>
        <taxon>Neoptera</taxon>
        <taxon>Endopterygota</taxon>
        <taxon>Diptera</taxon>
        <taxon>Brachycera</taxon>
        <taxon>Muscomorpha</taxon>
        <taxon>Hippoboscoidea</taxon>
        <taxon>Glossinidae</taxon>
        <taxon>Glossina</taxon>
    </lineage>
</organism>
<evidence type="ECO:0000313" key="1">
    <source>
        <dbReference type="EnsemblMetazoa" id="GPPI000246-PA"/>
    </source>
</evidence>
<sequence length="101" mass="11065">MITLVVPSYAFTAGGFVVAKLLENSYYIFNKLTSLTLRSRVQPIACDSTLYGEIVVSSKDPEVRDEEGTSNSISTLSLCVQAGYGINSINWEMGRSILESF</sequence>
<dbReference type="VEuPathDB" id="VectorBase:GPPI012151"/>
<dbReference type="EMBL" id="JXJN01026610">
    <property type="status" value="NOT_ANNOTATED_CDS"/>
    <property type="molecule type" value="Genomic_DNA"/>
</dbReference>
<dbReference type="Proteomes" id="UP000092460">
    <property type="component" value="Unassembled WGS sequence"/>
</dbReference>
<dbReference type="EMBL" id="JXJN01005325">
    <property type="status" value="NOT_ANNOTATED_CDS"/>
    <property type="molecule type" value="Genomic_DNA"/>
</dbReference>
<keyword evidence="2" id="KW-1185">Reference proteome</keyword>
<accession>A0A1B0AXM2</accession>
<dbReference type="AlphaFoldDB" id="A0A1B0AXM2"/>
<reference evidence="1" key="2">
    <citation type="submission" date="2020-05" db="UniProtKB">
        <authorList>
            <consortium name="EnsemblMetazoa"/>
        </authorList>
    </citation>
    <scope>IDENTIFICATION</scope>
    <source>
        <strain evidence="1">IAEA</strain>
    </source>
</reference>